<protein>
    <submittedName>
        <fullName evidence="1">Uncharacterized protein</fullName>
    </submittedName>
</protein>
<keyword evidence="2" id="KW-1185">Reference proteome</keyword>
<gene>
    <name evidence="1" type="ORF">ACAOBT_LOCUS25974</name>
</gene>
<dbReference type="AlphaFoldDB" id="A0A9P0Q0H6"/>
<evidence type="ECO:0000313" key="2">
    <source>
        <dbReference type="Proteomes" id="UP001152888"/>
    </source>
</evidence>
<proteinExistence type="predicted"/>
<dbReference type="OrthoDB" id="7623088at2759"/>
<organism evidence="1 2">
    <name type="scientific">Acanthoscelides obtectus</name>
    <name type="common">Bean weevil</name>
    <name type="synonym">Bruchus obtectus</name>
    <dbReference type="NCBI Taxonomy" id="200917"/>
    <lineage>
        <taxon>Eukaryota</taxon>
        <taxon>Metazoa</taxon>
        <taxon>Ecdysozoa</taxon>
        <taxon>Arthropoda</taxon>
        <taxon>Hexapoda</taxon>
        <taxon>Insecta</taxon>
        <taxon>Pterygota</taxon>
        <taxon>Neoptera</taxon>
        <taxon>Endopterygota</taxon>
        <taxon>Coleoptera</taxon>
        <taxon>Polyphaga</taxon>
        <taxon>Cucujiformia</taxon>
        <taxon>Chrysomeloidea</taxon>
        <taxon>Chrysomelidae</taxon>
        <taxon>Bruchinae</taxon>
        <taxon>Bruchini</taxon>
        <taxon>Acanthoscelides</taxon>
    </lineage>
</organism>
<comment type="caution">
    <text evidence="1">The sequence shown here is derived from an EMBL/GenBank/DDBJ whole genome shotgun (WGS) entry which is preliminary data.</text>
</comment>
<dbReference type="Proteomes" id="UP001152888">
    <property type="component" value="Unassembled WGS sequence"/>
</dbReference>
<name>A0A9P0Q0H6_ACAOB</name>
<accession>A0A9P0Q0H6</accession>
<dbReference type="EMBL" id="CAKOFQ010007435">
    <property type="protein sequence ID" value="CAH2001063.1"/>
    <property type="molecule type" value="Genomic_DNA"/>
</dbReference>
<sequence length="114" mass="13356">MDHERLKKIRDSLKAFSRERSVLNMTQDELAHIPKEVLICCTPNEIAHVWNKLPEHLKEDADIQRFQFCWEHHGISRSDDEADGPPPRKIFCCYCNMQDINVKNTSESNNCCNQ</sequence>
<reference evidence="1" key="1">
    <citation type="submission" date="2022-03" db="EMBL/GenBank/DDBJ databases">
        <authorList>
            <person name="Sayadi A."/>
        </authorList>
    </citation>
    <scope>NUCLEOTIDE SEQUENCE</scope>
</reference>
<evidence type="ECO:0000313" key="1">
    <source>
        <dbReference type="EMBL" id="CAH2001063.1"/>
    </source>
</evidence>